<dbReference type="Proteomes" id="UP000224829">
    <property type="component" value="Segment"/>
</dbReference>
<sequence length="99" mass="10878">MDIRKAQTSIEELNEVMEMVSDSFYTVVSFNRDKAIGGLVQPGMSTDQEKVIANAVNAGVRATLNSIEELDGEIRFKTRGCTAILSGDLCRGMFEEINT</sequence>
<organism evidence="1 2">
    <name type="scientific">Pseudomonas phage Noxifer</name>
    <dbReference type="NCBI Taxonomy" id="2006684"/>
    <lineage>
        <taxon>Viruses</taxon>
        <taxon>Duplodnaviria</taxon>
        <taxon>Heunggongvirae</taxon>
        <taxon>Uroviricota</taxon>
        <taxon>Caudoviricetes</taxon>
        <taxon>Chimalliviridae</taxon>
        <taxon>Noxifervirus</taxon>
        <taxon>Noxifervirus noxifer</taxon>
    </lineage>
</organism>
<dbReference type="EMBL" id="MF063068">
    <property type="protein sequence ID" value="ARV77455.1"/>
    <property type="molecule type" value="Genomic_DNA"/>
</dbReference>
<proteinExistence type="predicted"/>
<evidence type="ECO:0000313" key="1">
    <source>
        <dbReference type="EMBL" id="ARV77455.1"/>
    </source>
</evidence>
<protein>
    <submittedName>
        <fullName evidence="1">Uncharacterized protein</fullName>
    </submittedName>
</protein>
<gene>
    <name evidence="1" type="ORF">NOXIFER_290</name>
</gene>
<accession>A0A1Y0SY24</accession>
<keyword evidence="2" id="KW-1185">Reference proteome</keyword>
<reference evidence="1 2" key="1">
    <citation type="submission" date="2017-05" db="EMBL/GenBank/DDBJ databases">
        <authorList>
            <person name="Song R."/>
            <person name="Chenine A.L."/>
            <person name="Ruprecht R.M."/>
        </authorList>
    </citation>
    <scope>NUCLEOTIDE SEQUENCE [LARGE SCALE GENOMIC DNA]</scope>
</reference>
<evidence type="ECO:0000313" key="2">
    <source>
        <dbReference type="Proteomes" id="UP000224829"/>
    </source>
</evidence>
<name>A0A1Y0SY24_9CAUD</name>